<dbReference type="GO" id="GO:0005737">
    <property type="term" value="C:cytoplasm"/>
    <property type="evidence" value="ECO:0007669"/>
    <property type="project" value="TreeGrafter"/>
</dbReference>
<evidence type="ECO:0000313" key="6">
    <source>
        <dbReference type="Proteomes" id="UP000036700"/>
    </source>
</evidence>
<organism evidence="5 6">
    <name type="scientific">Pandoraea thiooxydans</name>
    <dbReference type="NCBI Taxonomy" id="445709"/>
    <lineage>
        <taxon>Bacteria</taxon>
        <taxon>Pseudomonadati</taxon>
        <taxon>Pseudomonadota</taxon>
        <taxon>Betaproteobacteria</taxon>
        <taxon>Burkholderiales</taxon>
        <taxon>Burkholderiaceae</taxon>
        <taxon>Pandoraea</taxon>
    </lineage>
</organism>
<feature type="binding site" evidence="4">
    <location>
        <begin position="91"/>
        <end position="94"/>
    </location>
    <ligand>
        <name>substrate</name>
    </ligand>
</feature>
<sequence length="231" mass="25473">MPASTTLILIRHGETAWNRDKRIQGHLDIPLSEVGLAQAARLAYRFQQEQAAGADRIDVLYSSDLSRAAQTAAPLGDVCGLPVMQTGRLRERSYGAFEGLTADEIHAAYPEPYARWQSRDIHYAMPDGESLSAFYRRIVDGVEQLVERHAGARIACVAHGGVLDCLYRWAVGLPLDAPRTYPLLNASINGIEVDGENRRIGQWGDVAHLETDARDELNESAVADRVDPRVV</sequence>
<dbReference type="PANTHER" id="PTHR48100">
    <property type="entry name" value="BROAD-SPECIFICITY PHOSPHATASE YOR283W-RELATED"/>
    <property type="match status" value="1"/>
</dbReference>
<evidence type="ECO:0000256" key="4">
    <source>
        <dbReference type="PIRSR" id="PIRSR613078-2"/>
    </source>
</evidence>
<dbReference type="InterPro" id="IPR013078">
    <property type="entry name" value="His_Pase_superF_clade-1"/>
</dbReference>
<feature type="binding site" evidence="4">
    <location>
        <begin position="11"/>
        <end position="18"/>
    </location>
    <ligand>
        <name>substrate</name>
    </ligand>
</feature>
<evidence type="ECO:0000313" key="5">
    <source>
        <dbReference type="EMBL" id="AKJ69104.1"/>
    </source>
</evidence>
<dbReference type="OrthoDB" id="9783269at2"/>
<feature type="binding site" evidence="4">
    <location>
        <position position="67"/>
    </location>
    <ligand>
        <name>substrate</name>
    </ligand>
</feature>
<dbReference type="InterPro" id="IPR029033">
    <property type="entry name" value="His_PPase_superfam"/>
</dbReference>
<dbReference type="Pfam" id="PF00300">
    <property type="entry name" value="His_Phos_1"/>
    <property type="match status" value="1"/>
</dbReference>
<dbReference type="AlphaFoldDB" id="A0A0G3ESU9"/>
<evidence type="ECO:0000256" key="1">
    <source>
        <dbReference type="ARBA" id="ARBA00023152"/>
    </source>
</evidence>
<gene>
    <name evidence="5" type="ORF">ABW99_13710</name>
</gene>
<dbReference type="KEGG" id="ptx:ABW99_13710"/>
<dbReference type="Gene3D" id="3.40.50.1240">
    <property type="entry name" value="Phosphoglycerate mutase-like"/>
    <property type="match status" value="1"/>
</dbReference>
<dbReference type="EMBL" id="CP011568">
    <property type="protein sequence ID" value="AKJ69104.1"/>
    <property type="molecule type" value="Genomic_DNA"/>
</dbReference>
<dbReference type="RefSeq" id="WP_047215001.1">
    <property type="nucleotide sequence ID" value="NZ_CP011568.3"/>
</dbReference>
<keyword evidence="6" id="KW-1185">Reference proteome</keyword>
<dbReference type="PANTHER" id="PTHR48100:SF1">
    <property type="entry name" value="HISTIDINE PHOSPHATASE FAMILY PROTEIN-RELATED"/>
    <property type="match status" value="1"/>
</dbReference>
<dbReference type="InterPro" id="IPR050275">
    <property type="entry name" value="PGM_Phosphatase"/>
</dbReference>
<reference evidence="6" key="1">
    <citation type="submission" date="2015-06" db="EMBL/GenBank/DDBJ databases">
        <authorList>
            <person name="Lim Y.L."/>
            <person name="Ee R."/>
            <person name="Yong D."/>
            <person name="How K.Y."/>
            <person name="Yin W.F."/>
            <person name="Chan K.G."/>
        </authorList>
    </citation>
    <scope>NUCLEOTIDE SEQUENCE [LARGE SCALE GENOMIC DNA]</scope>
    <source>
        <strain evidence="6">DSM 25325</strain>
    </source>
</reference>
<dbReference type="SMART" id="SM00855">
    <property type="entry name" value="PGAM"/>
    <property type="match status" value="1"/>
</dbReference>
<evidence type="ECO:0000256" key="2">
    <source>
        <dbReference type="ARBA" id="ARBA00023235"/>
    </source>
</evidence>
<proteinExistence type="predicted"/>
<feature type="active site" description="Tele-phosphohistidine intermediate" evidence="3">
    <location>
        <position position="12"/>
    </location>
</feature>
<dbReference type="STRING" id="445709.ABW99_13710"/>
<dbReference type="GO" id="GO:0016791">
    <property type="term" value="F:phosphatase activity"/>
    <property type="evidence" value="ECO:0007669"/>
    <property type="project" value="TreeGrafter"/>
</dbReference>
<keyword evidence="2" id="KW-0413">Isomerase</keyword>
<accession>A0A0G3ESU9</accession>
<dbReference type="PATRIC" id="fig|445709.3.peg.2908"/>
<dbReference type="CDD" id="cd07067">
    <property type="entry name" value="HP_PGM_like"/>
    <property type="match status" value="1"/>
</dbReference>
<protein>
    <submittedName>
        <fullName evidence="5">Phosphoglycerate mutase</fullName>
    </submittedName>
</protein>
<dbReference type="SUPFAM" id="SSF53254">
    <property type="entry name" value="Phosphoglycerate mutase-like"/>
    <property type="match status" value="1"/>
</dbReference>
<evidence type="ECO:0000256" key="3">
    <source>
        <dbReference type="PIRSR" id="PIRSR613078-1"/>
    </source>
</evidence>
<dbReference type="Proteomes" id="UP000036700">
    <property type="component" value="Chromosome"/>
</dbReference>
<keyword evidence="1" id="KW-0324">Glycolysis</keyword>
<name>A0A0G3ESU9_9BURK</name>
<feature type="active site" description="Proton donor/acceptor" evidence="3">
    <location>
        <position position="91"/>
    </location>
</feature>
<dbReference type="PROSITE" id="PS00175">
    <property type="entry name" value="PG_MUTASE"/>
    <property type="match status" value="1"/>
</dbReference>
<dbReference type="InterPro" id="IPR001345">
    <property type="entry name" value="PG/BPGM_mutase_AS"/>
</dbReference>